<reference evidence="15 16" key="1">
    <citation type="submission" date="2022-01" db="EMBL/GenBank/DDBJ databases">
        <title>Alkalihalobacillus sp. EGI L200015, a novel bacterium isolated from a salt lake sediment.</title>
        <authorList>
            <person name="Gao L."/>
            <person name="Fang B.-Z."/>
            <person name="Li W.-J."/>
        </authorList>
    </citation>
    <scope>NUCLEOTIDE SEQUENCE [LARGE SCALE GENOMIC DNA]</scope>
    <source>
        <strain evidence="15 16">KCTC 12718</strain>
    </source>
</reference>
<evidence type="ECO:0000256" key="6">
    <source>
        <dbReference type="ARBA" id="ARBA00022847"/>
    </source>
</evidence>
<evidence type="ECO:0000256" key="14">
    <source>
        <dbReference type="RuleBase" id="RU366012"/>
    </source>
</evidence>
<feature type="transmembrane region" description="Helical" evidence="14">
    <location>
        <begin position="395"/>
        <end position="420"/>
    </location>
</feature>
<evidence type="ECO:0000256" key="13">
    <source>
        <dbReference type="RuleBase" id="RU362091"/>
    </source>
</evidence>
<dbReference type="PANTHER" id="PTHR48086:SF3">
    <property type="entry name" value="SODIUM_PROLINE SYMPORTER"/>
    <property type="match status" value="1"/>
</dbReference>
<gene>
    <name evidence="15" type="ORF">L2716_16945</name>
</gene>
<dbReference type="NCBIfam" id="TIGR00813">
    <property type="entry name" value="sss"/>
    <property type="match status" value="1"/>
</dbReference>
<feature type="transmembrane region" description="Helical" evidence="14">
    <location>
        <begin position="463"/>
        <end position="488"/>
    </location>
</feature>
<evidence type="ECO:0000256" key="5">
    <source>
        <dbReference type="ARBA" id="ARBA00022692"/>
    </source>
</evidence>
<dbReference type="Proteomes" id="UP001649381">
    <property type="component" value="Unassembled WGS sequence"/>
</dbReference>
<keyword evidence="11 14" id="KW-0739">Sodium transport</keyword>
<dbReference type="RefSeq" id="WP_236338271.1">
    <property type="nucleotide sequence ID" value="NZ_JAKIJS010000003.1"/>
</dbReference>
<organism evidence="15 16">
    <name type="scientific">Pseudalkalibacillus berkeleyi</name>
    <dbReference type="NCBI Taxonomy" id="1069813"/>
    <lineage>
        <taxon>Bacteria</taxon>
        <taxon>Bacillati</taxon>
        <taxon>Bacillota</taxon>
        <taxon>Bacilli</taxon>
        <taxon>Bacillales</taxon>
        <taxon>Fictibacillaceae</taxon>
        <taxon>Pseudalkalibacillus</taxon>
    </lineage>
</organism>
<feature type="transmembrane region" description="Helical" evidence="14">
    <location>
        <begin position="75"/>
        <end position="95"/>
    </location>
</feature>
<protein>
    <recommendedName>
        <fullName evidence="14">Sodium/proline symporter</fullName>
    </recommendedName>
    <alternativeName>
        <fullName evidence="14">Proline permease</fullName>
    </alternativeName>
</protein>
<dbReference type="Gene3D" id="1.20.1730.10">
    <property type="entry name" value="Sodium/glucose cotransporter"/>
    <property type="match status" value="1"/>
</dbReference>
<keyword evidence="16" id="KW-1185">Reference proteome</keyword>
<name>A0ABS9H686_9BACL</name>
<evidence type="ECO:0000256" key="8">
    <source>
        <dbReference type="ARBA" id="ARBA00023053"/>
    </source>
</evidence>
<evidence type="ECO:0000256" key="3">
    <source>
        <dbReference type="ARBA" id="ARBA00022448"/>
    </source>
</evidence>
<dbReference type="InterPro" id="IPR038377">
    <property type="entry name" value="Na/Glc_symporter_sf"/>
</dbReference>
<evidence type="ECO:0000256" key="12">
    <source>
        <dbReference type="ARBA" id="ARBA00033708"/>
    </source>
</evidence>
<comment type="similarity">
    <text evidence="2 13">Belongs to the sodium:solute symporter (SSF) (TC 2.A.21) family.</text>
</comment>
<keyword evidence="3 14" id="KW-0813">Transport</keyword>
<feature type="transmembrane region" description="Helical" evidence="14">
    <location>
        <begin position="195"/>
        <end position="216"/>
    </location>
</feature>
<evidence type="ECO:0000313" key="15">
    <source>
        <dbReference type="EMBL" id="MCF6139416.1"/>
    </source>
</evidence>
<keyword evidence="10 14" id="KW-0472">Membrane</keyword>
<evidence type="ECO:0000256" key="2">
    <source>
        <dbReference type="ARBA" id="ARBA00006434"/>
    </source>
</evidence>
<evidence type="ECO:0000256" key="9">
    <source>
        <dbReference type="ARBA" id="ARBA00023065"/>
    </source>
</evidence>
<feature type="transmembrane region" description="Helical" evidence="14">
    <location>
        <begin position="124"/>
        <end position="143"/>
    </location>
</feature>
<feature type="transmembrane region" description="Helical" evidence="14">
    <location>
        <begin position="269"/>
        <end position="295"/>
    </location>
</feature>
<keyword evidence="8 14" id="KW-0915">Sodium</keyword>
<proteinExistence type="inferred from homology"/>
<feature type="transmembrane region" description="Helical" evidence="14">
    <location>
        <begin position="371"/>
        <end position="389"/>
    </location>
</feature>
<dbReference type="PANTHER" id="PTHR48086">
    <property type="entry name" value="SODIUM/PROLINE SYMPORTER-RELATED"/>
    <property type="match status" value="1"/>
</dbReference>
<dbReference type="CDD" id="cd11475">
    <property type="entry name" value="SLC5sbd_PutP"/>
    <property type="match status" value="1"/>
</dbReference>
<feature type="transmembrane region" description="Helical" evidence="14">
    <location>
        <begin position="163"/>
        <end position="183"/>
    </location>
</feature>
<evidence type="ECO:0000256" key="7">
    <source>
        <dbReference type="ARBA" id="ARBA00022989"/>
    </source>
</evidence>
<dbReference type="EMBL" id="JAKIJS010000003">
    <property type="protein sequence ID" value="MCF6139416.1"/>
    <property type="molecule type" value="Genomic_DNA"/>
</dbReference>
<evidence type="ECO:0000256" key="11">
    <source>
        <dbReference type="ARBA" id="ARBA00023201"/>
    </source>
</evidence>
<comment type="subcellular location">
    <subcellularLocation>
        <location evidence="1 14">Cell membrane</location>
        <topology evidence="1 14">Multi-pass membrane protein</topology>
    </subcellularLocation>
</comment>
<feature type="transmembrane region" description="Helical" evidence="14">
    <location>
        <begin position="228"/>
        <end position="248"/>
    </location>
</feature>
<dbReference type="PROSITE" id="PS50283">
    <property type="entry name" value="NA_SOLUT_SYMP_3"/>
    <property type="match status" value="1"/>
</dbReference>
<sequence>MTAHPLTIIILVIYLLILLLIGFLSSKKSSGGLTDFFLAGRGLGKWTVALSAVSSGRSGWLVLGVTGMAYASGLLAVWALAGFVTVEVFMFFFVARRFRKYSESTDSITVPDILESRYQDHSNILRVTSALIITFFMVAYVGSQVVAGGTAFSSTLGLSNTGGMWFTAIILLVYTVLGGFHAVSKTDVLQAGFMFLSLVILPIVAIIGLGGFGPIIEALHNQGPSYYGIFSFGFGVAMNLIGIGFGSPGNPHILVRYMSLRNIKEMRQAALIGSIWNVVMGWGAIMIGLAGRAYFPDVSSLPDGNQEAVFTTLGSELLNPFFMGILLVAILAAIMSSADSQLLVGSSSLVRDVYDRLLGKGKTLDGKRLVLYSRISIGILMLLSVWLAFSAKEFVFWMVLFAWGGLGACFGPALLLSFYWKGTTKHGVFWGMIVGLITVILVKQQPEWTYTFLPDVKNLFSTILFGITYEAVPGFLMSLLVTVVVSMFTAKPKNAEQTIDDLAS</sequence>
<accession>A0ABS9H686</accession>
<comment type="caution">
    <text evidence="14">Lacks conserved residue(s) required for the propagation of feature annotation.</text>
</comment>
<dbReference type="Pfam" id="PF00474">
    <property type="entry name" value="SSF"/>
    <property type="match status" value="1"/>
</dbReference>
<keyword evidence="7 14" id="KW-1133">Transmembrane helix</keyword>
<feature type="transmembrane region" description="Helical" evidence="14">
    <location>
        <begin position="6"/>
        <end position="25"/>
    </location>
</feature>
<dbReference type="InterPro" id="IPR050277">
    <property type="entry name" value="Sodium:Solute_Symporter"/>
</dbReference>
<comment type="function">
    <text evidence="14">Catalyzes the sodium-dependent uptake of extracellular L-proline.</text>
</comment>
<evidence type="ECO:0000256" key="4">
    <source>
        <dbReference type="ARBA" id="ARBA00022475"/>
    </source>
</evidence>
<evidence type="ECO:0000256" key="1">
    <source>
        <dbReference type="ARBA" id="ARBA00004651"/>
    </source>
</evidence>
<evidence type="ECO:0000256" key="10">
    <source>
        <dbReference type="ARBA" id="ARBA00023136"/>
    </source>
</evidence>
<keyword evidence="5 14" id="KW-0812">Transmembrane</keyword>
<keyword evidence="14" id="KW-0029">Amino-acid transport</keyword>
<keyword evidence="9 14" id="KW-0406">Ion transport</keyword>
<evidence type="ECO:0000313" key="16">
    <source>
        <dbReference type="Proteomes" id="UP001649381"/>
    </source>
</evidence>
<comment type="caution">
    <text evidence="15">The sequence shown here is derived from an EMBL/GenBank/DDBJ whole genome shotgun (WGS) entry which is preliminary data.</text>
</comment>
<dbReference type="InterPro" id="IPR011851">
    <property type="entry name" value="Na/Pro_symporter"/>
</dbReference>
<feature type="transmembrane region" description="Helical" evidence="14">
    <location>
        <begin position="427"/>
        <end position="443"/>
    </location>
</feature>
<keyword evidence="4 14" id="KW-1003">Cell membrane</keyword>
<comment type="catalytic activity">
    <reaction evidence="12">
        <text>L-proline(in) + Na(+)(in) = L-proline(out) + Na(+)(out)</text>
        <dbReference type="Rhea" id="RHEA:28967"/>
        <dbReference type="ChEBI" id="CHEBI:29101"/>
        <dbReference type="ChEBI" id="CHEBI:60039"/>
    </reaction>
</comment>
<dbReference type="InterPro" id="IPR001734">
    <property type="entry name" value="Na/solute_symporter"/>
</dbReference>
<keyword evidence="6 14" id="KW-0769">Symport</keyword>